<organism evidence="1 2">
    <name type="scientific">Colletotrichum truncatum</name>
    <name type="common">Anthracnose fungus</name>
    <name type="synonym">Colletotrichum capsici</name>
    <dbReference type="NCBI Taxonomy" id="5467"/>
    <lineage>
        <taxon>Eukaryota</taxon>
        <taxon>Fungi</taxon>
        <taxon>Dikarya</taxon>
        <taxon>Ascomycota</taxon>
        <taxon>Pezizomycotina</taxon>
        <taxon>Sordariomycetes</taxon>
        <taxon>Hypocreomycetidae</taxon>
        <taxon>Glomerellales</taxon>
        <taxon>Glomerellaceae</taxon>
        <taxon>Colletotrichum</taxon>
        <taxon>Colletotrichum truncatum species complex</taxon>
    </lineage>
</organism>
<dbReference type="Proteomes" id="UP000805649">
    <property type="component" value="Unassembled WGS sequence"/>
</dbReference>
<reference evidence="1 2" key="1">
    <citation type="journal article" date="2020" name="Phytopathology">
        <title>Genome Sequence Resources of Colletotrichum truncatum, C. plurivorum, C. musicola, and C. sojae: Four Species Pathogenic to Soybean (Glycine max).</title>
        <authorList>
            <person name="Rogerio F."/>
            <person name="Boufleur T.R."/>
            <person name="Ciampi-Guillardi M."/>
            <person name="Sukno S.A."/>
            <person name="Thon M.R."/>
            <person name="Massola Junior N.S."/>
            <person name="Baroncelli R."/>
        </authorList>
    </citation>
    <scope>NUCLEOTIDE SEQUENCE [LARGE SCALE GENOMIC DNA]</scope>
    <source>
        <strain evidence="1 2">CMES1059</strain>
    </source>
</reference>
<comment type="caution">
    <text evidence="1">The sequence shown here is derived from an EMBL/GenBank/DDBJ whole genome shotgun (WGS) entry which is preliminary data.</text>
</comment>
<evidence type="ECO:0000313" key="2">
    <source>
        <dbReference type="Proteomes" id="UP000805649"/>
    </source>
</evidence>
<name>A0ACC3YLX2_COLTU</name>
<gene>
    <name evidence="1" type="ORF">CTRU02_211878</name>
</gene>
<evidence type="ECO:0000313" key="1">
    <source>
        <dbReference type="EMBL" id="KAL0932915.1"/>
    </source>
</evidence>
<dbReference type="EMBL" id="VUJX02000008">
    <property type="protein sequence ID" value="KAL0932915.1"/>
    <property type="molecule type" value="Genomic_DNA"/>
</dbReference>
<accession>A0ACC3YLX2</accession>
<proteinExistence type="predicted"/>
<protein>
    <submittedName>
        <fullName evidence="1">Uncharacterized protein</fullName>
    </submittedName>
</protein>
<keyword evidence="2" id="KW-1185">Reference proteome</keyword>
<sequence length="64" mass="6626">MLLGKGHSPLVGPSVPRFESTRDNTACIDQTNSPTPGPRRTTAMGAVGSPRGASPPREAGIWSP</sequence>